<proteinExistence type="predicted"/>
<dbReference type="SUPFAM" id="SSF55961">
    <property type="entry name" value="Bet v1-like"/>
    <property type="match status" value="1"/>
</dbReference>
<reference evidence="3" key="3">
    <citation type="submission" date="2014-05" db="EMBL/GenBank/DDBJ databases">
        <authorList>
            <person name="Aslett M.A."/>
            <person name="De Silva N."/>
        </authorList>
    </citation>
    <scope>NUCLEOTIDE SEQUENCE</scope>
    <source>
        <strain evidence="3">17X</strain>
    </source>
</reference>
<evidence type="ECO:0000313" key="4">
    <source>
        <dbReference type="Proteomes" id="UP000072874"/>
    </source>
</evidence>
<organism evidence="2 5">
    <name type="scientific">Plasmodium yoelii</name>
    <dbReference type="NCBI Taxonomy" id="5861"/>
    <lineage>
        <taxon>Eukaryota</taxon>
        <taxon>Sar</taxon>
        <taxon>Alveolata</taxon>
        <taxon>Apicomplexa</taxon>
        <taxon>Aconoidasida</taxon>
        <taxon>Haemosporida</taxon>
        <taxon>Plasmodiidae</taxon>
        <taxon>Plasmodium</taxon>
        <taxon>Plasmodium (Vinckeia)</taxon>
    </lineage>
</organism>
<reference evidence="4 5" key="1">
    <citation type="journal article" date="2014" name="BMC Biol.">
        <title>A comprehensive evaluation of rodent malaria parasite genomes and gene expression.</title>
        <authorList>
            <person name="Otto T.D."/>
            <person name="Bohme U."/>
            <person name="Jackson A.P."/>
            <person name="Hunt M."/>
            <person name="Franke-Fayard B."/>
            <person name="Hoeijmakers W.A."/>
            <person name="Religa A.A."/>
            <person name="Robertson L."/>
            <person name="Sanders M."/>
            <person name="Ogun S.A."/>
            <person name="Cunningham D."/>
            <person name="Erhart A."/>
            <person name="Billker O."/>
            <person name="Khan S.M."/>
            <person name="Stunnenberg H.G."/>
            <person name="Langhorne J."/>
            <person name="Holder A.A."/>
            <person name="Waters A.P."/>
            <person name="Newbold C.I."/>
            <person name="Pain A."/>
            <person name="Berriman M."/>
            <person name="Janse C.J."/>
        </authorList>
    </citation>
    <scope>NUCLEOTIDE SEQUENCE [LARGE SCALE GENOMIC DNA]</scope>
    <source>
        <strain evidence="3 4">17X</strain>
        <strain evidence="2 5">YM</strain>
    </source>
</reference>
<evidence type="ECO:0000313" key="2">
    <source>
        <dbReference type="EMBL" id="CDU16356.1"/>
    </source>
</evidence>
<dbReference type="VEuPathDB" id="PlasmoDB:Py17XNL_000303737"/>
<dbReference type="VEuPathDB" id="PlasmoDB:PY17X_0317200"/>
<dbReference type="EMBL" id="LM993657">
    <property type="protein sequence ID" value="VTZ72669.1"/>
    <property type="molecule type" value="Genomic_DNA"/>
</dbReference>
<evidence type="ECO:0000313" key="3">
    <source>
        <dbReference type="EMBL" id="VTZ72669.1"/>
    </source>
</evidence>
<dbReference type="KEGG" id="pyo:PY17X_0317200"/>
<dbReference type="RefSeq" id="XP_022811493.1">
    <property type="nucleotide sequence ID" value="XM_022955005.1"/>
</dbReference>
<reference evidence="3" key="4">
    <citation type="submission" date="2019-05" db="EMBL/GenBank/DDBJ databases">
        <authorList>
            <consortium name="Pathogen Informatics"/>
        </authorList>
    </citation>
    <scope>NUCLEOTIDE SEQUENCE</scope>
    <source>
        <strain evidence="3">17X</strain>
    </source>
</reference>
<dbReference type="InterPro" id="IPR006486">
    <property type="entry name" value="PYST_A"/>
</dbReference>
<dbReference type="EMBL" id="LK934631">
    <property type="protein sequence ID" value="CDU16356.1"/>
    <property type="molecule type" value="Genomic_DNA"/>
</dbReference>
<feature type="signal peptide" evidence="1">
    <location>
        <begin position="1"/>
        <end position="25"/>
    </location>
</feature>
<dbReference type="NCBIfam" id="TIGR01599">
    <property type="entry name" value="PYST-A"/>
    <property type="match status" value="1"/>
</dbReference>
<dbReference type="Proteomes" id="UP000072904">
    <property type="component" value="Chromosome 3"/>
</dbReference>
<dbReference type="AlphaFoldDB" id="A0A078K6W6"/>
<feature type="chain" id="PRO_5014502064" evidence="1">
    <location>
        <begin position="26"/>
        <end position="305"/>
    </location>
</feature>
<protein>
    <submittedName>
        <fullName evidence="2">Fam-a protein</fullName>
    </submittedName>
</protein>
<accession>A0A078K6W6</accession>
<dbReference type="GeneID" id="34859613"/>
<dbReference type="VEuPathDB" id="PlasmoDB:PY07295"/>
<name>A0A078K6W6_PLAYE</name>
<evidence type="ECO:0000256" key="1">
    <source>
        <dbReference type="SAM" id="SignalP"/>
    </source>
</evidence>
<dbReference type="Proteomes" id="UP000072874">
    <property type="component" value="Chromosome 3"/>
</dbReference>
<evidence type="ECO:0000313" key="5">
    <source>
        <dbReference type="Proteomes" id="UP000072904"/>
    </source>
</evidence>
<gene>
    <name evidence="3" type="ORF">PY17X_0317200</name>
    <name evidence="2" type="ORF">PYYM_0317100</name>
</gene>
<reference evidence="2" key="2">
    <citation type="submission" date="2014-05" db="EMBL/GenBank/DDBJ databases">
        <authorList>
            <person name="Aslett A.Martin."/>
            <person name="De Silva Nishadi"/>
        </authorList>
    </citation>
    <scope>NUCLEOTIDE SEQUENCE</scope>
    <source>
        <strain evidence="2">YM</strain>
    </source>
</reference>
<dbReference type="OrthoDB" id="10384186at2759"/>
<sequence>MNKAYIKNVYILLILFFCVNNKVFATETNSEGDPLTRSILHNPEESTVDLTNIIFNLFNTDSEAIDEQNKHLLCRNFGESENILSIMSQAVMFLHDHSNNINNDNLYCKYCNDVNIFFKEVENVNIAKLNLKIQNCDKYDDIINILWDPNGAKYFDNNFIDGQVARIYHPNLLMIQKRYQQYNLLFQKYYYSLSIKVHISRNTTIIANLNAYVNGPNNYNTIHNIKTIINCLRLFESGMNFSEKLKKILFSLSGYIITKHPGYIDVTYISFIDAADSTIPEHSIKREKAIQMLKHTKLIEMFSTE</sequence>
<dbReference type="VEuPathDB" id="PlasmoDB:PYYM_0317100"/>
<keyword evidence="1" id="KW-0732">Signal</keyword>